<protein>
    <submittedName>
        <fullName evidence="1">Uncharacterized protein</fullName>
    </submittedName>
</protein>
<proteinExistence type="predicted"/>
<dbReference type="OrthoDB" id="350364at2157"/>
<evidence type="ECO:0000313" key="1">
    <source>
        <dbReference type="EMBL" id="QLG50148.1"/>
    </source>
</evidence>
<accession>A0A7D5GIU3</accession>
<dbReference type="EMBL" id="CP058601">
    <property type="protein sequence ID" value="QLG50148.1"/>
    <property type="molecule type" value="Genomic_DNA"/>
</dbReference>
<reference evidence="1 2" key="1">
    <citation type="submission" date="2020-07" db="EMBL/GenBank/DDBJ databases">
        <authorList>
            <person name="Cui H."/>
        </authorList>
    </citation>
    <scope>NUCLEOTIDE SEQUENCE [LARGE SCALE GENOMIC DNA]</scope>
    <source>
        <strain evidence="1 2">YPL8</strain>
    </source>
</reference>
<dbReference type="RefSeq" id="WP_179262374.1">
    <property type="nucleotide sequence ID" value="NZ_CP058601.1"/>
</dbReference>
<dbReference type="GeneID" id="56034713"/>
<dbReference type="AlphaFoldDB" id="A0A7D5GIU3"/>
<evidence type="ECO:0000313" key="2">
    <source>
        <dbReference type="Proteomes" id="UP000509241"/>
    </source>
</evidence>
<gene>
    <name evidence="1" type="ORF">HYG82_15440</name>
</gene>
<sequence>MSHSTFRPTHTVVFGAIDRGSERAATADAITGAAAHAGRVCLRIDCDCFVEEYPDRIDRLRTTCDRVTSADANYDDYCTREVNETPVVHDILTVESWHLYACVQHVRLDRDGETVLLYNADHRQFDIDGDAVPGALTEIETAFDGVAAGVLPKRPLCEWVVDGTRYVLSPPSLCVGSACFGLENLRNVTIDPGTMTISLEWASSRPSNAILAAITGLVERIGPDRPTKIEFNSRETFEAAEDGFETILAAIG</sequence>
<organism evidence="1 2">
    <name type="scientific">Natrinema halophilum</name>
    <dbReference type="NCBI Taxonomy" id="1699371"/>
    <lineage>
        <taxon>Archaea</taxon>
        <taxon>Methanobacteriati</taxon>
        <taxon>Methanobacteriota</taxon>
        <taxon>Stenosarchaea group</taxon>
        <taxon>Halobacteria</taxon>
        <taxon>Halobacteriales</taxon>
        <taxon>Natrialbaceae</taxon>
        <taxon>Natrinema</taxon>
    </lineage>
</organism>
<name>A0A7D5GIU3_9EURY</name>
<dbReference type="KEGG" id="haly:HYG82_15440"/>
<keyword evidence="2" id="KW-1185">Reference proteome</keyword>
<dbReference type="Proteomes" id="UP000509241">
    <property type="component" value="Chromosome"/>
</dbReference>